<dbReference type="InterPro" id="IPR038092">
    <property type="entry name" value="PHAX_RNA-binding_sf"/>
</dbReference>
<feature type="domain" description="Phosphorylated adapter RNA export protein RNA-binding" evidence="12">
    <location>
        <begin position="506"/>
        <end position="582"/>
    </location>
</feature>
<evidence type="ECO:0000256" key="2">
    <source>
        <dbReference type="ARBA" id="ARBA00004496"/>
    </source>
</evidence>
<accession>A0A7J6MKB6</accession>
<dbReference type="Proteomes" id="UP000570595">
    <property type="component" value="Unassembled WGS sequence"/>
</dbReference>
<dbReference type="EMBL" id="JABAHT010000001">
    <property type="protein sequence ID" value="KAF4671421.1"/>
    <property type="molecule type" value="Genomic_DNA"/>
</dbReference>
<dbReference type="OrthoDB" id="285735at2759"/>
<evidence type="ECO:0000313" key="16">
    <source>
        <dbReference type="Proteomes" id="UP000572268"/>
    </source>
</evidence>
<evidence type="ECO:0000256" key="7">
    <source>
        <dbReference type="ARBA" id="ARBA00022884"/>
    </source>
</evidence>
<evidence type="ECO:0000313" key="15">
    <source>
        <dbReference type="Proteomes" id="UP000570595"/>
    </source>
</evidence>
<gene>
    <name evidence="14" type="ORF">FOL46_004958</name>
    <name evidence="13" type="ORF">FOZ61_000045</name>
</gene>
<comment type="caution">
    <text evidence="13">The sequence shown here is derived from an EMBL/GenBank/DDBJ whole genome shotgun (WGS) entry which is preliminary data.</text>
</comment>
<dbReference type="PANTHER" id="PTHR13135">
    <property type="entry name" value="CYTOSOLIC RESINIFERATOXIN BINDING PROTEIN RBP-26"/>
    <property type="match status" value="1"/>
</dbReference>
<dbReference type="Gene3D" id="1.10.10.1440">
    <property type="entry name" value="PHAX RNA-binding domain"/>
    <property type="match status" value="3"/>
</dbReference>
<dbReference type="GO" id="GO:0005634">
    <property type="term" value="C:nucleus"/>
    <property type="evidence" value="ECO:0007669"/>
    <property type="project" value="UniProtKB-SubCell"/>
</dbReference>
<dbReference type="EMBL" id="JABANN010000003">
    <property type="protein sequence ID" value="KAF4676357.1"/>
    <property type="molecule type" value="Genomic_DNA"/>
</dbReference>
<dbReference type="PANTHER" id="PTHR13135:SF0">
    <property type="entry name" value="PHOSPHORYLATED ADAPTER RNA EXPORT PROTEIN"/>
    <property type="match status" value="1"/>
</dbReference>
<keyword evidence="9" id="KW-0539">Nucleus</keyword>
<evidence type="ECO:0000256" key="6">
    <source>
        <dbReference type="ARBA" id="ARBA00022490"/>
    </source>
</evidence>
<evidence type="ECO:0000313" key="14">
    <source>
        <dbReference type="EMBL" id="KAF4676357.1"/>
    </source>
</evidence>
<evidence type="ECO:0000256" key="10">
    <source>
        <dbReference type="ARBA" id="ARBA00030834"/>
    </source>
</evidence>
<keyword evidence="5" id="KW-0813">Transport</keyword>
<evidence type="ECO:0000256" key="9">
    <source>
        <dbReference type="ARBA" id="ARBA00023242"/>
    </source>
</evidence>
<dbReference type="AlphaFoldDB" id="A0A7J6MKB6"/>
<dbReference type="GO" id="GO:0015031">
    <property type="term" value="P:protein transport"/>
    <property type="evidence" value="ECO:0007669"/>
    <property type="project" value="UniProtKB-KW"/>
</dbReference>
<feature type="domain" description="Phosphorylated adapter RNA export protein RNA-binding" evidence="12">
    <location>
        <begin position="80"/>
        <end position="160"/>
    </location>
</feature>
<keyword evidence="8" id="KW-0653">Protein transport</keyword>
<keyword evidence="6" id="KW-0963">Cytoplasm</keyword>
<reference evidence="15 16" key="1">
    <citation type="submission" date="2020-04" db="EMBL/GenBank/DDBJ databases">
        <title>Perkinsus olseni comparative genomics.</title>
        <authorList>
            <person name="Bogema D.R."/>
        </authorList>
    </citation>
    <scope>NUCLEOTIDE SEQUENCE [LARGE SCALE GENOMIC DNA]</scope>
    <source>
        <strain evidence="13">ATCC PRA-179</strain>
        <strain evidence="14">ATCC PRA-31</strain>
    </source>
</reference>
<evidence type="ECO:0000259" key="12">
    <source>
        <dbReference type="Pfam" id="PF10258"/>
    </source>
</evidence>
<evidence type="ECO:0000313" key="13">
    <source>
        <dbReference type="EMBL" id="KAF4671421.1"/>
    </source>
</evidence>
<feature type="region of interest" description="Disordered" evidence="11">
    <location>
        <begin position="1"/>
        <end position="32"/>
    </location>
</feature>
<dbReference type="GO" id="GO:0006408">
    <property type="term" value="P:snRNA export from nucleus"/>
    <property type="evidence" value="ECO:0007669"/>
    <property type="project" value="InterPro"/>
</dbReference>
<dbReference type="Proteomes" id="UP000572268">
    <property type="component" value="Unassembled WGS sequence"/>
</dbReference>
<evidence type="ECO:0000256" key="8">
    <source>
        <dbReference type="ARBA" id="ARBA00022927"/>
    </source>
</evidence>
<evidence type="ECO:0000256" key="5">
    <source>
        <dbReference type="ARBA" id="ARBA00022448"/>
    </source>
</evidence>
<sequence length="627" mass="69325">MSTASPPTSSCCSTADARGSSTRIEPVVAPTSHPEWGSNITTRWNEEGGMYWIEEEMKSKLSLVPLTDQDALDLIALLGRRLLEMDIHQLERAVHRLGKDMCKELLAVTERKIEENAPADALYLYTQDGSNRARTPGGVFWKIIKTSKDIKPEDKSFIFRGNTTRQNKIRRDKARIDLIFANLSCFAPSDPRVRAIRDIVGGLGMSETTIAERLIEKKASLSVVPSSALRSTPRLQGVDFARSILAQSLELCSDASNERSEVASVILRKKTDAETLDGEEVQVKRTPGGVFAQLIKADESISPEDKKYIFALARGGKGAPPRRGKARGRPPMLTKQYQDASWRTCGGVGTPGRFVGDMDYQERGEDLPAAIPPPEGNMAGFMILPDDAPERIVVLELAAGLGVNMSLIHVHFLERLVVRKGVAIAVELYEATKRIEKECGGRLGGVVTRLIKEDDRFTEEDVAFIYKVVPSPEASGSVASSPMREVINTAEESARFKRLLAEMEVMNRICVGLKIHDQLMIERMIHRKGLKFTSSLYEAVTKIEDHGGMMSDDGTRKRTPAAIFIKLFKEQASTEEIEFVLSDTMSWWKKPLDLGVNAAAMASDHDDDDQYNTEVARTLAEAISRGA</sequence>
<dbReference type="InterPro" id="IPR039047">
    <property type="entry name" value="PHAX"/>
</dbReference>
<name>A0A7J6MKB6_PEROL</name>
<evidence type="ECO:0000256" key="3">
    <source>
        <dbReference type="ARBA" id="ARBA00006094"/>
    </source>
</evidence>
<proteinExistence type="inferred from homology"/>
<organism evidence="13 15">
    <name type="scientific">Perkinsus olseni</name>
    <name type="common">Perkinsus atlanticus</name>
    <dbReference type="NCBI Taxonomy" id="32597"/>
    <lineage>
        <taxon>Eukaryota</taxon>
        <taxon>Sar</taxon>
        <taxon>Alveolata</taxon>
        <taxon>Perkinsozoa</taxon>
        <taxon>Perkinsea</taxon>
        <taxon>Perkinsida</taxon>
        <taxon>Perkinsidae</taxon>
        <taxon>Perkinsus</taxon>
    </lineage>
</organism>
<comment type="similarity">
    <text evidence="3">Belongs to the PHAX family.</text>
</comment>
<evidence type="ECO:0000256" key="1">
    <source>
        <dbReference type="ARBA" id="ARBA00004123"/>
    </source>
</evidence>
<dbReference type="Pfam" id="PF10258">
    <property type="entry name" value="PHAX_RNA-bd"/>
    <property type="match status" value="3"/>
</dbReference>
<keyword evidence="7" id="KW-0694">RNA-binding</keyword>
<dbReference type="InterPro" id="IPR019385">
    <property type="entry name" value="PHAX_RNA-binding_domain"/>
</dbReference>
<evidence type="ECO:0000256" key="4">
    <source>
        <dbReference type="ARBA" id="ARBA00016856"/>
    </source>
</evidence>
<evidence type="ECO:0000256" key="11">
    <source>
        <dbReference type="SAM" id="MobiDB-lite"/>
    </source>
</evidence>
<dbReference type="GO" id="GO:0003723">
    <property type="term" value="F:RNA binding"/>
    <property type="evidence" value="ECO:0007669"/>
    <property type="project" value="UniProtKB-KW"/>
</dbReference>
<comment type="subcellular location">
    <subcellularLocation>
        <location evidence="2">Cytoplasm</location>
    </subcellularLocation>
    <subcellularLocation>
        <location evidence="1">Nucleus</location>
    </subcellularLocation>
</comment>
<feature type="compositionally biased region" description="Low complexity" evidence="11">
    <location>
        <begin position="1"/>
        <end position="15"/>
    </location>
</feature>
<feature type="domain" description="Phosphorylated adapter RNA export protein RNA-binding" evidence="12">
    <location>
        <begin position="283"/>
        <end position="311"/>
    </location>
</feature>
<protein>
    <recommendedName>
        <fullName evidence="4">Phosphorylated adapter RNA export protein</fullName>
    </recommendedName>
    <alternativeName>
        <fullName evidence="10">RNA U small nuclear RNA export adapter protein</fullName>
    </alternativeName>
</protein>
<dbReference type="GO" id="GO:0005737">
    <property type="term" value="C:cytoplasm"/>
    <property type="evidence" value="ECO:0007669"/>
    <property type="project" value="UniProtKB-SubCell"/>
</dbReference>